<evidence type="ECO:0000313" key="1">
    <source>
        <dbReference type="EMBL" id="MPN49125.1"/>
    </source>
</evidence>
<proteinExistence type="predicted"/>
<name>A0A645ICV1_9ZZZZ</name>
<dbReference type="AlphaFoldDB" id="A0A645ICV1"/>
<gene>
    <name evidence="1" type="ORF">SDC9_196738</name>
</gene>
<comment type="caution">
    <text evidence="1">The sequence shown here is derived from an EMBL/GenBank/DDBJ whole genome shotgun (WGS) entry which is preliminary data.</text>
</comment>
<reference evidence="1" key="1">
    <citation type="submission" date="2019-08" db="EMBL/GenBank/DDBJ databases">
        <authorList>
            <person name="Kucharzyk K."/>
            <person name="Murdoch R.W."/>
            <person name="Higgins S."/>
            <person name="Loffler F."/>
        </authorList>
    </citation>
    <scope>NUCLEOTIDE SEQUENCE</scope>
</reference>
<accession>A0A645ICV1</accession>
<organism evidence="1">
    <name type="scientific">bioreactor metagenome</name>
    <dbReference type="NCBI Taxonomy" id="1076179"/>
    <lineage>
        <taxon>unclassified sequences</taxon>
        <taxon>metagenomes</taxon>
        <taxon>ecological metagenomes</taxon>
    </lineage>
</organism>
<dbReference type="EMBL" id="VSSQ01112095">
    <property type="protein sequence ID" value="MPN49125.1"/>
    <property type="molecule type" value="Genomic_DNA"/>
</dbReference>
<protein>
    <submittedName>
        <fullName evidence="1">Uncharacterized protein</fullName>
    </submittedName>
</protein>
<sequence length="66" mass="7475">MRSRLEGRSRGKERPFPVCRGGHVVHRAVVVAGGHRQQVAEAETVELRVELLQQFVGKQLNETRVE</sequence>